<keyword evidence="1" id="KW-1133">Transmembrane helix</keyword>
<keyword evidence="1" id="KW-0812">Transmembrane</keyword>
<comment type="caution">
    <text evidence="3">The sequence shown here is derived from an EMBL/GenBank/DDBJ whole genome shotgun (WGS) entry which is preliminary data.</text>
</comment>
<sequence length="190" mass="20503">MLFNKAATLALFLSLVALSDAFYFLLPYAGGPSTAALVVGGLAALKAAAIVGYTAGANYAPGYRYHHYDKRSVGENPIRNAEEQKVLLSTASQLDPSGCILKFLCKLQVKEEPKRTLQEKALADMFNGTENLNSYSAPFFYASDVGSNTKNAAVCDKYYSNCPLSDSELGNLLQKAWGCGFENVLTEEGM</sequence>
<evidence type="ECO:0000256" key="2">
    <source>
        <dbReference type="SAM" id="SignalP"/>
    </source>
</evidence>
<keyword evidence="2" id="KW-0732">Signal</keyword>
<evidence type="ECO:0000313" key="4">
    <source>
        <dbReference type="Proteomes" id="UP001381693"/>
    </source>
</evidence>
<gene>
    <name evidence="3" type="ORF">SK128_010376</name>
</gene>
<proteinExistence type="predicted"/>
<feature type="transmembrane region" description="Helical" evidence="1">
    <location>
        <begin position="37"/>
        <end position="60"/>
    </location>
</feature>
<evidence type="ECO:0000313" key="3">
    <source>
        <dbReference type="EMBL" id="KAK7028801.1"/>
    </source>
</evidence>
<name>A0AAN8WL57_HALRR</name>
<feature type="signal peptide" evidence="2">
    <location>
        <begin position="1"/>
        <end position="21"/>
    </location>
</feature>
<keyword evidence="4" id="KW-1185">Reference proteome</keyword>
<evidence type="ECO:0000256" key="1">
    <source>
        <dbReference type="SAM" id="Phobius"/>
    </source>
</evidence>
<feature type="chain" id="PRO_5042980032" evidence="2">
    <location>
        <begin position="22"/>
        <end position="190"/>
    </location>
</feature>
<dbReference type="Proteomes" id="UP001381693">
    <property type="component" value="Unassembled WGS sequence"/>
</dbReference>
<protein>
    <submittedName>
        <fullName evidence="3">Uncharacterized protein</fullName>
    </submittedName>
</protein>
<keyword evidence="1" id="KW-0472">Membrane</keyword>
<organism evidence="3 4">
    <name type="scientific">Halocaridina rubra</name>
    <name type="common">Hawaiian red shrimp</name>
    <dbReference type="NCBI Taxonomy" id="373956"/>
    <lineage>
        <taxon>Eukaryota</taxon>
        <taxon>Metazoa</taxon>
        <taxon>Ecdysozoa</taxon>
        <taxon>Arthropoda</taxon>
        <taxon>Crustacea</taxon>
        <taxon>Multicrustacea</taxon>
        <taxon>Malacostraca</taxon>
        <taxon>Eumalacostraca</taxon>
        <taxon>Eucarida</taxon>
        <taxon>Decapoda</taxon>
        <taxon>Pleocyemata</taxon>
        <taxon>Caridea</taxon>
        <taxon>Atyoidea</taxon>
        <taxon>Atyidae</taxon>
        <taxon>Halocaridina</taxon>
    </lineage>
</organism>
<reference evidence="3 4" key="1">
    <citation type="submission" date="2023-11" db="EMBL/GenBank/DDBJ databases">
        <title>Halocaridina rubra genome assembly.</title>
        <authorList>
            <person name="Smith C."/>
        </authorList>
    </citation>
    <scope>NUCLEOTIDE SEQUENCE [LARGE SCALE GENOMIC DNA]</scope>
    <source>
        <strain evidence="3">EP-1</strain>
        <tissue evidence="3">Whole</tissue>
    </source>
</reference>
<dbReference type="AlphaFoldDB" id="A0AAN8WL57"/>
<dbReference type="EMBL" id="JAXCGZ010022650">
    <property type="protein sequence ID" value="KAK7028801.1"/>
    <property type="molecule type" value="Genomic_DNA"/>
</dbReference>
<accession>A0AAN8WL57</accession>